<dbReference type="Gene3D" id="3.40.50.1440">
    <property type="entry name" value="Tubulin/FtsZ, GTPase domain"/>
    <property type="match status" value="1"/>
</dbReference>
<feature type="domain" description="Tubulin/FtsZ GTPase" evidence="7">
    <location>
        <begin position="21"/>
        <end position="213"/>
    </location>
</feature>
<dbReference type="InterPro" id="IPR000158">
    <property type="entry name" value="Cell_div_FtsZ"/>
</dbReference>
<dbReference type="Pfam" id="PF00091">
    <property type="entry name" value="Tubulin"/>
    <property type="match status" value="1"/>
</dbReference>
<dbReference type="SMART" id="SM00864">
    <property type="entry name" value="Tubulin"/>
    <property type="match status" value="1"/>
</dbReference>
<dbReference type="PANTHER" id="PTHR30314">
    <property type="entry name" value="CELL DIVISION PROTEIN FTSZ-RELATED"/>
    <property type="match status" value="1"/>
</dbReference>
<dbReference type="RefSeq" id="WP_265993102.1">
    <property type="nucleotide sequence ID" value="NZ_CP110973.1"/>
</dbReference>
<keyword evidence="4" id="KW-0963">Cytoplasm</keyword>
<evidence type="ECO:0000259" key="8">
    <source>
        <dbReference type="SMART" id="SM00865"/>
    </source>
</evidence>
<dbReference type="InterPro" id="IPR036525">
    <property type="entry name" value="Tubulin/FtsZ_GTPase_sf"/>
</dbReference>
<keyword evidence="2 4" id="KW-0547">Nucleotide-binding</keyword>
<feature type="domain" description="Tubulin/FtsZ 2-layer sandwich" evidence="8">
    <location>
        <begin position="215"/>
        <end position="338"/>
    </location>
</feature>
<dbReference type="PROSITE" id="PS01135">
    <property type="entry name" value="FTSZ_2"/>
    <property type="match status" value="1"/>
</dbReference>
<comment type="subcellular location">
    <subcellularLocation>
        <location evidence="4">Cytoplasm</location>
    </subcellularLocation>
    <text evidence="4">Assembles at midcell at the inner surface of the cytoplasmic membrane.</text>
</comment>
<gene>
    <name evidence="4 9" type="primary">ftsZ</name>
    <name evidence="9" type="ORF">ACFQ4C_15885</name>
</gene>
<dbReference type="InterPro" id="IPR018316">
    <property type="entry name" value="Tubulin/FtsZ_2-layer-sand-dom"/>
</dbReference>
<dbReference type="InterPro" id="IPR024757">
    <property type="entry name" value="FtsZ_C"/>
</dbReference>
<dbReference type="NCBIfam" id="TIGR00065">
    <property type="entry name" value="ftsZ"/>
    <property type="match status" value="1"/>
</dbReference>
<comment type="subunit">
    <text evidence="4">Homodimer. Polymerizes to form a dynamic ring structure in a strictly GTP-dependent manner. Interacts directly with several other division proteins.</text>
</comment>
<comment type="caution">
    <text evidence="9">The sequence shown here is derived from an EMBL/GenBank/DDBJ whole genome shotgun (WGS) entry which is preliminary data.</text>
</comment>
<evidence type="ECO:0000256" key="4">
    <source>
        <dbReference type="HAMAP-Rule" id="MF_00909"/>
    </source>
</evidence>
<keyword evidence="3 4" id="KW-0342">GTP-binding</keyword>
<feature type="binding site" evidence="4">
    <location>
        <begin position="29"/>
        <end position="33"/>
    </location>
    <ligand>
        <name>GTP</name>
        <dbReference type="ChEBI" id="CHEBI:37565"/>
    </ligand>
</feature>
<sequence length="476" mass="52503">MPEALEYGIRFEFADEEEEPIIKVIGVGGGGSNAVNHMFRMGVNDVDFIVCNTDRQALTNSPVKTKIQLGALLTSGLGAGTNPEVGRQAALENAEDIRKVLNEPTKMVFITAGMGGGTGTGAAPVIAQIAREMGLLTIAVVTAPFDFEGIEKLDQAMRGIDELKEYCDTVLVILNDKLAEIFEDFPMDQAFAKADDVLANAVKSIAEIITVQGEINVDFMDVKRVLEGAGQAVMGSADAVGENRALTAIQDALNSPLLNDRDIRGAKRILLTMASGPDARTTMRELQVITGYIKEKIGKDKQAHLFKYGTIKDEKLGKNLRVTVIAAGFDLPSERPDFPPKDWSQRMPLKEHEEVLDELPLVEEDVKPEMQTVDEVENPLTPTSGDMHAPAPVPVPVYDETPTRGDYPNLDEGFLVEEKREDDLLQIQKMVESFVQVRYSDRERELETPAFARQKVTLYELPLLNEKDFIRSRLND</sequence>
<dbReference type="PANTHER" id="PTHR30314:SF3">
    <property type="entry name" value="MITOCHONDRIAL DIVISION PROTEIN FSZA"/>
    <property type="match status" value="1"/>
</dbReference>
<keyword evidence="4 6" id="KW-0131">Cell cycle</keyword>
<evidence type="ECO:0000259" key="7">
    <source>
        <dbReference type="SMART" id="SM00864"/>
    </source>
</evidence>
<name>A0ABW3Q622_9BACT</name>
<evidence type="ECO:0000256" key="3">
    <source>
        <dbReference type="ARBA" id="ARBA00023134"/>
    </source>
</evidence>
<keyword evidence="4 6" id="KW-0717">Septation</keyword>
<feature type="binding site" evidence="4">
    <location>
        <position position="152"/>
    </location>
    <ligand>
        <name>GTP</name>
        <dbReference type="ChEBI" id="CHEBI:37565"/>
    </ligand>
</feature>
<keyword evidence="10" id="KW-1185">Reference proteome</keyword>
<proteinExistence type="inferred from homology"/>
<evidence type="ECO:0000256" key="1">
    <source>
        <dbReference type="ARBA" id="ARBA00009690"/>
    </source>
</evidence>
<reference evidence="10" key="1">
    <citation type="journal article" date="2019" name="Int. J. Syst. Evol. Microbiol.">
        <title>The Global Catalogue of Microorganisms (GCM) 10K type strain sequencing project: providing services to taxonomists for standard genome sequencing and annotation.</title>
        <authorList>
            <consortium name="The Broad Institute Genomics Platform"/>
            <consortium name="The Broad Institute Genome Sequencing Center for Infectious Disease"/>
            <person name="Wu L."/>
            <person name="Ma J."/>
        </authorList>
    </citation>
    <scope>NUCLEOTIDE SEQUENCE [LARGE SCALE GENOMIC DNA]</scope>
    <source>
        <strain evidence="10">CCUG 55608</strain>
    </source>
</reference>
<accession>A0ABW3Q622</accession>
<evidence type="ECO:0000313" key="9">
    <source>
        <dbReference type="EMBL" id="MFD1142607.1"/>
    </source>
</evidence>
<protein>
    <recommendedName>
        <fullName evidence="4 5">Cell division protein FtsZ</fullName>
    </recommendedName>
</protein>
<comment type="similarity">
    <text evidence="1 4 6">Belongs to the FtsZ family.</text>
</comment>
<organism evidence="9 10">
    <name type="scientific">Larkinella insperata</name>
    <dbReference type="NCBI Taxonomy" id="332158"/>
    <lineage>
        <taxon>Bacteria</taxon>
        <taxon>Pseudomonadati</taxon>
        <taxon>Bacteroidota</taxon>
        <taxon>Cytophagia</taxon>
        <taxon>Cytophagales</taxon>
        <taxon>Spirosomataceae</taxon>
        <taxon>Larkinella</taxon>
    </lineage>
</organism>
<feature type="binding site" evidence="4">
    <location>
        <begin position="117"/>
        <end position="119"/>
    </location>
    <ligand>
        <name>GTP</name>
        <dbReference type="ChEBI" id="CHEBI:37565"/>
    </ligand>
</feature>
<dbReference type="HAMAP" id="MF_00909">
    <property type="entry name" value="FtsZ"/>
    <property type="match status" value="1"/>
</dbReference>
<dbReference type="SUPFAM" id="SSF55307">
    <property type="entry name" value="Tubulin C-terminal domain-like"/>
    <property type="match status" value="1"/>
</dbReference>
<keyword evidence="4 6" id="KW-0132">Cell division</keyword>
<comment type="function">
    <text evidence="4 6">Essential cell division protein that forms a contractile ring structure (Z ring) at the future cell division site. The regulation of the ring assembly controls the timing and the location of cell division. One of the functions of the FtsZ ring is to recruit other cell division proteins to the septum to produce a new cell wall between the dividing cells. Binds GTP and shows GTPase activity.</text>
</comment>
<dbReference type="EMBL" id="JBHTLP010000008">
    <property type="protein sequence ID" value="MFD1142607.1"/>
    <property type="molecule type" value="Genomic_DNA"/>
</dbReference>
<dbReference type="CDD" id="cd02201">
    <property type="entry name" value="FtsZ_type1"/>
    <property type="match status" value="1"/>
</dbReference>
<dbReference type="InterPro" id="IPR020805">
    <property type="entry name" value="Cell_div_FtsZ_CS"/>
</dbReference>
<dbReference type="InterPro" id="IPR008280">
    <property type="entry name" value="Tub_FtsZ_C"/>
</dbReference>
<evidence type="ECO:0000313" key="10">
    <source>
        <dbReference type="Proteomes" id="UP001597116"/>
    </source>
</evidence>
<dbReference type="SUPFAM" id="SSF52490">
    <property type="entry name" value="Tubulin nucleotide-binding domain-like"/>
    <property type="match status" value="1"/>
</dbReference>
<feature type="binding site" evidence="4">
    <location>
        <position position="195"/>
    </location>
    <ligand>
        <name>GTP</name>
        <dbReference type="ChEBI" id="CHEBI:37565"/>
    </ligand>
</feature>
<dbReference type="Pfam" id="PF12327">
    <property type="entry name" value="FtsZ_C"/>
    <property type="match status" value="1"/>
</dbReference>
<evidence type="ECO:0000256" key="6">
    <source>
        <dbReference type="RuleBase" id="RU000631"/>
    </source>
</evidence>
<dbReference type="SMART" id="SM00865">
    <property type="entry name" value="Tubulin_C"/>
    <property type="match status" value="1"/>
</dbReference>
<dbReference type="Proteomes" id="UP001597116">
    <property type="component" value="Unassembled WGS sequence"/>
</dbReference>
<dbReference type="GO" id="GO:0051301">
    <property type="term" value="P:cell division"/>
    <property type="evidence" value="ECO:0007669"/>
    <property type="project" value="UniProtKB-KW"/>
</dbReference>
<dbReference type="PRINTS" id="PR00423">
    <property type="entry name" value="CELLDVISFTSZ"/>
</dbReference>
<dbReference type="InterPro" id="IPR045061">
    <property type="entry name" value="FtsZ/CetZ"/>
</dbReference>
<feature type="binding site" evidence="4">
    <location>
        <position position="148"/>
    </location>
    <ligand>
        <name>GTP</name>
        <dbReference type="ChEBI" id="CHEBI:37565"/>
    </ligand>
</feature>
<evidence type="ECO:0000256" key="5">
    <source>
        <dbReference type="NCBIfam" id="TIGR00065"/>
    </source>
</evidence>
<dbReference type="InterPro" id="IPR003008">
    <property type="entry name" value="Tubulin_FtsZ_GTPase"/>
</dbReference>
<evidence type="ECO:0000256" key="2">
    <source>
        <dbReference type="ARBA" id="ARBA00022741"/>
    </source>
</evidence>